<comment type="cofactor">
    <cofactor evidence="1">
        <name>pyridoxal 5'-phosphate</name>
        <dbReference type="ChEBI" id="CHEBI:597326"/>
    </cofactor>
</comment>
<keyword evidence="2 6" id="KW-0032">Aminotransferase</keyword>
<reference evidence="6 7" key="1">
    <citation type="submission" date="2013-11" db="EMBL/GenBank/DDBJ databases">
        <title>Genomic analysis of Pelistega sp. HM-7.</title>
        <authorList>
            <person name="Kumbhare S.V."/>
            <person name="Shetty S.A."/>
            <person name="Sharma O."/>
            <person name="Dhotre D.P."/>
        </authorList>
    </citation>
    <scope>NUCLEOTIDE SEQUENCE [LARGE SCALE GENOMIC DNA]</scope>
    <source>
        <strain evidence="6 7">HM-7</strain>
    </source>
</reference>
<dbReference type="InterPro" id="IPR051326">
    <property type="entry name" value="Kynurenine-oxoglutarate_AT"/>
</dbReference>
<dbReference type="GO" id="GO:0005737">
    <property type="term" value="C:cytoplasm"/>
    <property type="evidence" value="ECO:0007669"/>
    <property type="project" value="TreeGrafter"/>
</dbReference>
<dbReference type="Gene3D" id="3.40.640.10">
    <property type="entry name" value="Type I PLP-dependent aspartate aminotransferase-like (Major domain)"/>
    <property type="match status" value="1"/>
</dbReference>
<evidence type="ECO:0000256" key="1">
    <source>
        <dbReference type="ARBA" id="ARBA00001933"/>
    </source>
</evidence>
<evidence type="ECO:0000256" key="3">
    <source>
        <dbReference type="ARBA" id="ARBA00022679"/>
    </source>
</evidence>
<evidence type="ECO:0000259" key="5">
    <source>
        <dbReference type="Pfam" id="PF00155"/>
    </source>
</evidence>
<dbReference type="SUPFAM" id="SSF53383">
    <property type="entry name" value="PLP-dependent transferases"/>
    <property type="match status" value="1"/>
</dbReference>
<dbReference type="Proteomes" id="UP000018766">
    <property type="component" value="Unassembled WGS sequence"/>
</dbReference>
<feature type="domain" description="Aminotransferase class I/classII large" evidence="5">
    <location>
        <begin position="1"/>
        <end position="211"/>
    </location>
</feature>
<feature type="non-terminal residue" evidence="6">
    <location>
        <position position="1"/>
    </location>
</feature>
<accession>V8G866</accession>
<dbReference type="GO" id="GO:0016212">
    <property type="term" value="F:kynurenine-oxoglutarate transaminase activity"/>
    <property type="evidence" value="ECO:0007669"/>
    <property type="project" value="TreeGrafter"/>
</dbReference>
<sequence length="214" mass="24436">TGITLKENDLNILEGILDKHNILILADEVYEHIVFNNKPFLSLSSRPAISAKTFVISSFGKTFHTTGWKVGYCCAPKALSNEFRKIHQFMVFTVCSPMQYALAEFMKDSSTYINLASFYQEKHELLYNGLLKTKFKPIRSDGTFFLLANYSDISKQSEYDFVTELTKKHKVGLIPVSAFYKDSTSEEANNYLVRFCFAKYDATLNEAINRLIAI</sequence>
<name>V8G866_9BURK</name>
<gene>
    <name evidence="6" type="ORF">V757_02495</name>
</gene>
<keyword evidence="7" id="KW-1185">Reference proteome</keyword>
<dbReference type="PANTHER" id="PTHR43807">
    <property type="entry name" value="FI04487P"/>
    <property type="match status" value="1"/>
</dbReference>
<dbReference type="EMBL" id="AYSV01000026">
    <property type="protein sequence ID" value="ETD72724.1"/>
    <property type="molecule type" value="Genomic_DNA"/>
</dbReference>
<organism evidence="6 7">
    <name type="scientific">Pelistega indica</name>
    <dbReference type="NCBI Taxonomy" id="1414851"/>
    <lineage>
        <taxon>Bacteria</taxon>
        <taxon>Pseudomonadati</taxon>
        <taxon>Pseudomonadota</taxon>
        <taxon>Betaproteobacteria</taxon>
        <taxon>Burkholderiales</taxon>
        <taxon>Alcaligenaceae</taxon>
        <taxon>Pelistega</taxon>
    </lineage>
</organism>
<dbReference type="AlphaFoldDB" id="V8G866"/>
<dbReference type="Pfam" id="PF00155">
    <property type="entry name" value="Aminotran_1_2"/>
    <property type="match status" value="1"/>
</dbReference>
<dbReference type="InterPro" id="IPR015424">
    <property type="entry name" value="PyrdxlP-dep_Trfase"/>
</dbReference>
<protein>
    <submittedName>
        <fullName evidence="6">Aminotransferase</fullName>
    </submittedName>
</protein>
<dbReference type="OrthoDB" id="9763453at2"/>
<dbReference type="InterPro" id="IPR004839">
    <property type="entry name" value="Aminotransferase_I/II_large"/>
</dbReference>
<evidence type="ECO:0000256" key="2">
    <source>
        <dbReference type="ARBA" id="ARBA00022576"/>
    </source>
</evidence>
<dbReference type="CDD" id="cd00609">
    <property type="entry name" value="AAT_like"/>
    <property type="match status" value="1"/>
</dbReference>
<dbReference type="GO" id="GO:0030170">
    <property type="term" value="F:pyridoxal phosphate binding"/>
    <property type="evidence" value="ECO:0007669"/>
    <property type="project" value="InterPro"/>
</dbReference>
<dbReference type="PANTHER" id="PTHR43807:SF20">
    <property type="entry name" value="FI04487P"/>
    <property type="match status" value="1"/>
</dbReference>
<dbReference type="Gene3D" id="3.90.1150.10">
    <property type="entry name" value="Aspartate Aminotransferase, domain 1"/>
    <property type="match status" value="1"/>
</dbReference>
<keyword evidence="3 6" id="KW-0808">Transferase</keyword>
<evidence type="ECO:0000313" key="6">
    <source>
        <dbReference type="EMBL" id="ETD72724.1"/>
    </source>
</evidence>
<proteinExistence type="predicted"/>
<comment type="caution">
    <text evidence="6">The sequence shown here is derived from an EMBL/GenBank/DDBJ whole genome shotgun (WGS) entry which is preliminary data.</text>
</comment>
<dbReference type="InterPro" id="IPR015422">
    <property type="entry name" value="PyrdxlP-dep_Trfase_small"/>
</dbReference>
<dbReference type="RefSeq" id="WP_023949571.1">
    <property type="nucleotide sequence ID" value="NZ_AYSV01000026.1"/>
</dbReference>
<evidence type="ECO:0000256" key="4">
    <source>
        <dbReference type="ARBA" id="ARBA00022898"/>
    </source>
</evidence>
<keyword evidence="4" id="KW-0663">Pyridoxal phosphate</keyword>
<evidence type="ECO:0000313" key="7">
    <source>
        <dbReference type="Proteomes" id="UP000018766"/>
    </source>
</evidence>
<dbReference type="InterPro" id="IPR015421">
    <property type="entry name" value="PyrdxlP-dep_Trfase_major"/>
</dbReference>